<organism evidence="1 2">
    <name type="scientific">Bremerella volcania</name>
    <dbReference type="NCBI Taxonomy" id="2527984"/>
    <lineage>
        <taxon>Bacteria</taxon>
        <taxon>Pseudomonadati</taxon>
        <taxon>Planctomycetota</taxon>
        <taxon>Planctomycetia</taxon>
        <taxon>Pirellulales</taxon>
        <taxon>Pirellulaceae</taxon>
        <taxon>Bremerella</taxon>
    </lineage>
</organism>
<proteinExistence type="predicted"/>
<accession>A0A518C5R7</accession>
<dbReference type="InterPro" id="IPR036513">
    <property type="entry name" value="STAS_dom_sf"/>
</dbReference>
<dbReference type="KEGG" id="bvo:Pan97_15610"/>
<evidence type="ECO:0008006" key="3">
    <source>
        <dbReference type="Google" id="ProtNLM"/>
    </source>
</evidence>
<evidence type="ECO:0000313" key="2">
    <source>
        <dbReference type="Proteomes" id="UP000318626"/>
    </source>
</evidence>
<dbReference type="Gene3D" id="3.40.50.10600">
    <property type="entry name" value="SpoIIaa-like domains"/>
    <property type="match status" value="1"/>
</dbReference>
<dbReference type="SUPFAM" id="SSF52091">
    <property type="entry name" value="SpoIIaa-like"/>
    <property type="match status" value="1"/>
</dbReference>
<protein>
    <recommendedName>
        <fullName evidence="3">SpoIIAA-like protein</fullName>
    </recommendedName>
</protein>
<dbReference type="AlphaFoldDB" id="A0A518C5R7"/>
<dbReference type="EMBL" id="CP036289">
    <property type="protein sequence ID" value="QDU74552.1"/>
    <property type="molecule type" value="Genomic_DNA"/>
</dbReference>
<name>A0A518C5R7_9BACT</name>
<dbReference type="InterPro" id="IPR038396">
    <property type="entry name" value="SpoIIAA-like_sf"/>
</dbReference>
<dbReference type="OrthoDB" id="9811577at2"/>
<keyword evidence="2" id="KW-1185">Reference proteome</keyword>
<dbReference type="Pfam" id="PF11964">
    <property type="entry name" value="SpoIIAA-like"/>
    <property type="match status" value="1"/>
</dbReference>
<gene>
    <name evidence="1" type="ORF">Pan97_15610</name>
</gene>
<sequence>MLNHQLLDDEAILVLEPDGPLKAQDFEAVAAEVDPFIEKHDHLRGVMVESESFPGWADLASMAAHLKFVRNHHKKIERIAIVTDDNVMSHFPDIANHFVAAEVRHFPYVNKMDAYHWLSGKDVASKE</sequence>
<evidence type="ECO:0000313" key="1">
    <source>
        <dbReference type="EMBL" id="QDU74552.1"/>
    </source>
</evidence>
<reference evidence="2" key="1">
    <citation type="submission" date="2019-02" db="EMBL/GenBank/DDBJ databases">
        <title>Deep-cultivation of Planctomycetes and their phenomic and genomic characterization uncovers novel biology.</title>
        <authorList>
            <person name="Wiegand S."/>
            <person name="Jogler M."/>
            <person name="Boedeker C."/>
            <person name="Pinto D."/>
            <person name="Vollmers J."/>
            <person name="Rivas-Marin E."/>
            <person name="Kohn T."/>
            <person name="Peeters S.H."/>
            <person name="Heuer A."/>
            <person name="Rast P."/>
            <person name="Oberbeckmann S."/>
            <person name="Bunk B."/>
            <person name="Jeske O."/>
            <person name="Meyerdierks A."/>
            <person name="Storesund J.E."/>
            <person name="Kallscheuer N."/>
            <person name="Luecker S."/>
            <person name="Lage O.M."/>
            <person name="Pohl T."/>
            <person name="Merkel B.J."/>
            <person name="Hornburger P."/>
            <person name="Mueller R.-W."/>
            <person name="Bruemmer F."/>
            <person name="Labrenz M."/>
            <person name="Spormann A.M."/>
            <person name="Op den Camp H."/>
            <person name="Overmann J."/>
            <person name="Amann R."/>
            <person name="Jetten M.S.M."/>
            <person name="Mascher T."/>
            <person name="Medema M.H."/>
            <person name="Devos D.P."/>
            <person name="Kaster A.-K."/>
            <person name="Ovreas L."/>
            <person name="Rohde M."/>
            <person name="Galperin M.Y."/>
            <person name="Jogler C."/>
        </authorList>
    </citation>
    <scope>NUCLEOTIDE SEQUENCE [LARGE SCALE GENOMIC DNA]</scope>
    <source>
        <strain evidence="2">Pan97</strain>
    </source>
</reference>
<dbReference type="RefSeq" id="WP_144971502.1">
    <property type="nucleotide sequence ID" value="NZ_CP036289.1"/>
</dbReference>
<dbReference type="Proteomes" id="UP000318626">
    <property type="component" value="Chromosome"/>
</dbReference>
<dbReference type="InterPro" id="IPR021866">
    <property type="entry name" value="SpoIIAA-like"/>
</dbReference>